<dbReference type="PROSITE" id="PS50077">
    <property type="entry name" value="HEAT_REPEAT"/>
    <property type="match status" value="1"/>
</dbReference>
<keyword evidence="2" id="KW-1185">Reference proteome</keyword>
<evidence type="ECO:0000313" key="2">
    <source>
        <dbReference type="Proteomes" id="UP000005744"/>
    </source>
</evidence>
<dbReference type="AlphaFoldDB" id="I3CCI0"/>
<reference evidence="1 2" key="1">
    <citation type="submission" date="2011-11" db="EMBL/GenBank/DDBJ databases">
        <title>Improved High-Quality Draft sequence of Beggiatoa alba B18lD.</title>
        <authorList>
            <consortium name="US DOE Joint Genome Institute"/>
            <person name="Lucas S."/>
            <person name="Han J."/>
            <person name="Lapidus A."/>
            <person name="Cheng J.-F."/>
            <person name="Goodwin L."/>
            <person name="Pitluck S."/>
            <person name="Peters L."/>
            <person name="Mikhailova N."/>
            <person name="Held B."/>
            <person name="Detter J.C."/>
            <person name="Han C."/>
            <person name="Tapia R."/>
            <person name="Land M."/>
            <person name="Hauser L."/>
            <person name="Kyrpides N."/>
            <person name="Ivanova N."/>
            <person name="Pagani I."/>
            <person name="Samuel K."/>
            <person name="Teske A."/>
            <person name="Mueller J."/>
            <person name="Woyke T."/>
        </authorList>
    </citation>
    <scope>NUCLEOTIDE SEQUENCE [LARGE SCALE GENOMIC DNA]</scope>
    <source>
        <strain evidence="1 2">B18LD</strain>
    </source>
</reference>
<sequence length="214" mass="24394">MTFDEWLLLAKSKESFERSLCLDEIPQDVSHEQIVPVLLALLEDEDELVRTCAAEELAIYSEHREELIKDALKKMLEKESSVLAQSYAIISFCELADENDLSFIIHFFQNAGEAYLKINVATGLFLVAQKILIKHFDNAIWNTDNDYPLHRHLRSSSINLIKYAFESIYLSKLHVINTLEEVISQSGEEIGIHATASNALEQIINLDSGLREKK</sequence>
<gene>
    <name evidence="1" type="ORF">BegalDRAFT_0403</name>
</gene>
<dbReference type="InterPro" id="IPR021133">
    <property type="entry name" value="HEAT_type_2"/>
</dbReference>
<protein>
    <recommendedName>
        <fullName evidence="3">HEAT repeat domain-containing protein</fullName>
    </recommendedName>
</protein>
<dbReference type="Proteomes" id="UP000005744">
    <property type="component" value="Unassembled WGS sequence"/>
</dbReference>
<dbReference type="EMBL" id="JH600070">
    <property type="protein sequence ID" value="EIJ41323.1"/>
    <property type="molecule type" value="Genomic_DNA"/>
</dbReference>
<organism evidence="1 2">
    <name type="scientific">Beggiatoa alba B18LD</name>
    <dbReference type="NCBI Taxonomy" id="395493"/>
    <lineage>
        <taxon>Bacteria</taxon>
        <taxon>Pseudomonadati</taxon>
        <taxon>Pseudomonadota</taxon>
        <taxon>Gammaproteobacteria</taxon>
        <taxon>Thiotrichales</taxon>
        <taxon>Thiotrichaceae</taxon>
        <taxon>Beggiatoa</taxon>
    </lineage>
</organism>
<proteinExistence type="predicted"/>
<dbReference type="Gene3D" id="1.25.10.10">
    <property type="entry name" value="Leucine-rich Repeat Variant"/>
    <property type="match status" value="1"/>
</dbReference>
<evidence type="ECO:0008006" key="3">
    <source>
        <dbReference type="Google" id="ProtNLM"/>
    </source>
</evidence>
<evidence type="ECO:0000313" key="1">
    <source>
        <dbReference type="EMBL" id="EIJ41323.1"/>
    </source>
</evidence>
<name>I3CCI0_9GAMM</name>
<dbReference type="RefSeq" id="WP_002683147.1">
    <property type="nucleotide sequence ID" value="NZ_JH600070.1"/>
</dbReference>
<dbReference type="Pfam" id="PF13646">
    <property type="entry name" value="HEAT_2"/>
    <property type="match status" value="1"/>
</dbReference>
<dbReference type="SUPFAM" id="SSF48371">
    <property type="entry name" value="ARM repeat"/>
    <property type="match status" value="1"/>
</dbReference>
<accession>I3CCI0</accession>
<dbReference type="InterPro" id="IPR016024">
    <property type="entry name" value="ARM-type_fold"/>
</dbReference>
<dbReference type="HOGENOM" id="CLU_1286684_0_0_6"/>
<dbReference type="STRING" id="395493.BegalDRAFT_0403"/>
<dbReference type="InterPro" id="IPR011989">
    <property type="entry name" value="ARM-like"/>
</dbReference>